<name>A0A1U9JZ21_9BURK</name>
<feature type="transmembrane region" description="Helical" evidence="1">
    <location>
        <begin position="65"/>
        <end position="97"/>
    </location>
</feature>
<evidence type="ECO:0000313" key="2">
    <source>
        <dbReference type="EMBL" id="AQS51032.1"/>
    </source>
</evidence>
<keyword evidence="1" id="KW-1133">Transmembrane helix</keyword>
<evidence type="ECO:0008006" key="4">
    <source>
        <dbReference type="Google" id="ProtNLM"/>
    </source>
</evidence>
<organism evidence="2 3">
    <name type="scientific">Paenalcaligenes hominis</name>
    <dbReference type="NCBI Taxonomy" id="643674"/>
    <lineage>
        <taxon>Bacteria</taxon>
        <taxon>Pseudomonadati</taxon>
        <taxon>Pseudomonadota</taxon>
        <taxon>Betaproteobacteria</taxon>
        <taxon>Burkholderiales</taxon>
        <taxon>Alcaligenaceae</taxon>
        <taxon>Paenalcaligenes</taxon>
    </lineage>
</organism>
<keyword evidence="1" id="KW-0472">Membrane</keyword>
<gene>
    <name evidence="2" type="ORF">PAEH1_04610</name>
</gene>
<keyword evidence="1" id="KW-0812">Transmembrane</keyword>
<accession>A0A1U9JZ21</accession>
<dbReference type="Proteomes" id="UP000189369">
    <property type="component" value="Chromosome"/>
</dbReference>
<dbReference type="KEGG" id="phn:PAEH1_04610"/>
<sequence length="116" mass="13377">MNPIVETGRANNNLKQLTLIIYILYLFSAFVGVTALAAIIINYLKRDEVAGTYLETHFRWQMRTFWFGLLWAAVGVLSIGFIVGFFILIANSIWLLYRMLRGLLMLNDNKAMYTFS</sequence>
<dbReference type="OrthoDB" id="5405464at2"/>
<dbReference type="AlphaFoldDB" id="A0A1U9JZ21"/>
<dbReference type="EMBL" id="CP019697">
    <property type="protein sequence ID" value="AQS51032.1"/>
    <property type="molecule type" value="Genomic_DNA"/>
</dbReference>
<evidence type="ECO:0000256" key="1">
    <source>
        <dbReference type="SAM" id="Phobius"/>
    </source>
</evidence>
<proteinExistence type="predicted"/>
<protein>
    <recommendedName>
        <fullName evidence="4">Transmembrane protein</fullName>
    </recommendedName>
</protein>
<reference evidence="2 3" key="1">
    <citation type="submission" date="2017-01" db="EMBL/GenBank/DDBJ databases">
        <title>Complete Genome Sequence of Paenalcaligenes hominis, Isolated from a paraplegic Patient with neurogenic bladder.</title>
        <authorList>
            <person name="Mukhopadhyay R."/>
            <person name="Joaquin J."/>
            <person name="Hogue R."/>
            <person name="Kilaru A."/>
            <person name="Jospin G."/>
            <person name="Mars K."/>
            <person name="Eisen J.A."/>
            <person name="Chaturvedi V."/>
        </authorList>
    </citation>
    <scope>NUCLEOTIDE SEQUENCE [LARGE SCALE GENOMIC DNA]</scope>
    <source>
        <strain evidence="2 3">15S00501</strain>
    </source>
</reference>
<evidence type="ECO:0000313" key="3">
    <source>
        <dbReference type="Proteomes" id="UP000189369"/>
    </source>
</evidence>
<feature type="transmembrane region" description="Helical" evidence="1">
    <location>
        <begin position="20"/>
        <end position="44"/>
    </location>
</feature>